<reference evidence="3" key="1">
    <citation type="submission" date="2019-10" db="EMBL/GenBank/DDBJ databases">
        <title>Draft genome sequece of Microseira wollei NIES-4236.</title>
        <authorList>
            <person name="Yamaguchi H."/>
            <person name="Suzuki S."/>
            <person name="Kawachi M."/>
        </authorList>
    </citation>
    <scope>NUCLEOTIDE SEQUENCE</scope>
    <source>
        <strain evidence="3">NIES-4236</strain>
    </source>
</reference>
<keyword evidence="4" id="KW-1185">Reference proteome</keyword>
<feature type="domain" description="J" evidence="2">
    <location>
        <begin position="7"/>
        <end position="68"/>
    </location>
</feature>
<dbReference type="PANTHER" id="PTHR44743:SF10">
    <property type="entry name" value="J DOMAIN-CONTAINING PROTEIN"/>
    <property type="match status" value="1"/>
</dbReference>
<dbReference type="Proteomes" id="UP001050975">
    <property type="component" value="Unassembled WGS sequence"/>
</dbReference>
<keyword evidence="3" id="KW-0346">Stress response</keyword>
<gene>
    <name evidence="3" type="ORF">MiSe_13560</name>
</gene>
<comment type="caution">
    <text evidence="3">The sequence shown here is derived from an EMBL/GenBank/DDBJ whole genome shotgun (WGS) entry which is preliminary data.</text>
</comment>
<dbReference type="SMART" id="SM00271">
    <property type="entry name" value="DnaJ"/>
    <property type="match status" value="1"/>
</dbReference>
<evidence type="ECO:0000313" key="3">
    <source>
        <dbReference type="EMBL" id="GET36605.1"/>
    </source>
</evidence>
<dbReference type="PANTHER" id="PTHR44743">
    <property type="entry name" value="PUTATIVE, EXPRESSED-RELATED"/>
    <property type="match status" value="1"/>
</dbReference>
<feature type="compositionally biased region" description="Polar residues" evidence="1">
    <location>
        <begin position="78"/>
        <end position="95"/>
    </location>
</feature>
<evidence type="ECO:0000256" key="1">
    <source>
        <dbReference type="SAM" id="MobiDB-lite"/>
    </source>
</evidence>
<dbReference type="RefSeq" id="WP_226576500.1">
    <property type="nucleotide sequence ID" value="NZ_BLAY01000015.1"/>
</dbReference>
<feature type="region of interest" description="Disordered" evidence="1">
    <location>
        <begin position="71"/>
        <end position="95"/>
    </location>
</feature>
<evidence type="ECO:0000313" key="4">
    <source>
        <dbReference type="Proteomes" id="UP001050975"/>
    </source>
</evidence>
<accession>A0AAV3X479</accession>
<name>A0AAV3X479_9CYAN</name>
<organism evidence="3 4">
    <name type="scientific">Microseira wollei NIES-4236</name>
    <dbReference type="NCBI Taxonomy" id="2530354"/>
    <lineage>
        <taxon>Bacteria</taxon>
        <taxon>Bacillati</taxon>
        <taxon>Cyanobacteriota</taxon>
        <taxon>Cyanophyceae</taxon>
        <taxon>Oscillatoriophycideae</taxon>
        <taxon>Aerosakkonematales</taxon>
        <taxon>Aerosakkonemataceae</taxon>
        <taxon>Microseira</taxon>
    </lineage>
</organism>
<sequence length="132" mass="15297">MMTKLEKYYRVLELEPGASIEEVNQSYRDMVFVWHPDRFVNHPRLHQKAHAKIQEINEARDRLQFAVQKAPTIKAAPKSSSRVSPPARSGSTVQHSYKPKVNTVWESNYKTVMDERVQVSYPNKIDASGWLD</sequence>
<dbReference type="SUPFAM" id="SSF46565">
    <property type="entry name" value="Chaperone J-domain"/>
    <property type="match status" value="1"/>
</dbReference>
<dbReference type="PROSITE" id="PS50076">
    <property type="entry name" value="DNAJ_2"/>
    <property type="match status" value="1"/>
</dbReference>
<dbReference type="AlphaFoldDB" id="A0AAV3X479"/>
<dbReference type="PRINTS" id="PR00625">
    <property type="entry name" value="JDOMAIN"/>
</dbReference>
<dbReference type="InterPro" id="IPR036869">
    <property type="entry name" value="J_dom_sf"/>
</dbReference>
<dbReference type="EMBL" id="BLAY01000015">
    <property type="protein sequence ID" value="GET36605.1"/>
    <property type="molecule type" value="Genomic_DNA"/>
</dbReference>
<dbReference type="InterPro" id="IPR001623">
    <property type="entry name" value="DnaJ_domain"/>
</dbReference>
<protein>
    <submittedName>
        <fullName evidence="3">Heat shock protein DnaJ domain-containing protein</fullName>
    </submittedName>
</protein>
<dbReference type="Gene3D" id="1.10.287.110">
    <property type="entry name" value="DnaJ domain"/>
    <property type="match status" value="1"/>
</dbReference>
<evidence type="ECO:0000259" key="2">
    <source>
        <dbReference type="PROSITE" id="PS50076"/>
    </source>
</evidence>
<dbReference type="Pfam" id="PF00226">
    <property type="entry name" value="DnaJ"/>
    <property type="match status" value="1"/>
</dbReference>
<proteinExistence type="predicted"/>
<dbReference type="CDD" id="cd06257">
    <property type="entry name" value="DnaJ"/>
    <property type="match status" value="1"/>
</dbReference>